<dbReference type="PANTHER" id="PTHR23240:SF6">
    <property type="entry name" value="DNA CROSS-LINK REPAIR 1A PROTEIN"/>
    <property type="match status" value="1"/>
</dbReference>
<dbReference type="EMBL" id="KV460261">
    <property type="protein sequence ID" value="OBT92833.1"/>
    <property type="molecule type" value="Genomic_DNA"/>
</dbReference>
<evidence type="ECO:0000313" key="9">
    <source>
        <dbReference type="Proteomes" id="UP000091956"/>
    </source>
</evidence>
<evidence type="ECO:0000259" key="7">
    <source>
        <dbReference type="Pfam" id="PF07522"/>
    </source>
</evidence>
<dbReference type="InterPro" id="IPR011084">
    <property type="entry name" value="DRMBL"/>
</dbReference>
<evidence type="ECO:0000256" key="1">
    <source>
        <dbReference type="ARBA" id="ARBA00004123"/>
    </source>
</evidence>
<dbReference type="GO" id="GO:0005634">
    <property type="term" value="C:nucleus"/>
    <property type="evidence" value="ECO:0007669"/>
    <property type="project" value="UniProtKB-SubCell"/>
</dbReference>
<evidence type="ECO:0000256" key="4">
    <source>
        <dbReference type="ARBA" id="ARBA00023204"/>
    </source>
</evidence>
<feature type="compositionally biased region" description="Acidic residues" evidence="6">
    <location>
        <begin position="248"/>
        <end position="257"/>
    </location>
</feature>
<name>A0A1B8GAH0_9PEZI</name>
<comment type="subcellular location">
    <subcellularLocation>
        <location evidence="1">Nucleus</location>
    </subcellularLocation>
</comment>
<dbReference type="AlphaFoldDB" id="A0A1B8GAH0"/>
<evidence type="ECO:0000313" key="8">
    <source>
        <dbReference type="EMBL" id="OBT92833.1"/>
    </source>
</evidence>
<dbReference type="FunFam" id="3.40.50.12650:FF:000007">
    <property type="entry name" value="DNA cross-link repair 1A protein, variant"/>
    <property type="match status" value="1"/>
</dbReference>
<keyword evidence="9" id="KW-1185">Reference proteome</keyword>
<dbReference type="Pfam" id="PF07522">
    <property type="entry name" value="DRMBL"/>
    <property type="match status" value="1"/>
</dbReference>
<evidence type="ECO:0000256" key="3">
    <source>
        <dbReference type="ARBA" id="ARBA00022763"/>
    </source>
</evidence>
<dbReference type="Proteomes" id="UP000091956">
    <property type="component" value="Unassembled WGS sequence"/>
</dbReference>
<feature type="region of interest" description="Disordered" evidence="6">
    <location>
        <begin position="167"/>
        <end position="206"/>
    </location>
</feature>
<evidence type="ECO:0000256" key="2">
    <source>
        <dbReference type="ARBA" id="ARBA00010304"/>
    </source>
</evidence>
<gene>
    <name evidence="8" type="ORF">VE01_09104</name>
</gene>
<keyword evidence="3" id="KW-0227">DNA damage</keyword>
<reference evidence="8 9" key="1">
    <citation type="submission" date="2016-03" db="EMBL/GenBank/DDBJ databases">
        <title>Comparative genomics of Pseudogymnoascus destructans, the fungus causing white-nose syndrome of bats.</title>
        <authorList>
            <person name="Palmer J.M."/>
            <person name="Drees K.P."/>
            <person name="Foster J.T."/>
            <person name="Lindner D.L."/>
        </authorList>
    </citation>
    <scope>NUCLEOTIDE SEQUENCE [LARGE SCALE GENOMIC DNA]</scope>
    <source>
        <strain evidence="8 9">UAMH 10579</strain>
    </source>
</reference>
<dbReference type="GeneID" id="28842490"/>
<accession>A0A1B8GAH0</accession>
<dbReference type="GO" id="GO:0036297">
    <property type="term" value="P:interstrand cross-link repair"/>
    <property type="evidence" value="ECO:0007669"/>
    <property type="project" value="TreeGrafter"/>
</dbReference>
<comment type="similarity">
    <text evidence="2">Belongs to the DNA repair metallo-beta-lactamase (DRMBL) family.</text>
</comment>
<dbReference type="PANTHER" id="PTHR23240">
    <property type="entry name" value="DNA CROSS-LINK REPAIR PROTEIN PSO2/SNM1-RELATED"/>
    <property type="match status" value="1"/>
</dbReference>
<sequence length="1104" mass="120401">MSRNPLIVRGGNPDNPVNTGPWRLPLRNAMFRKPREDATRDSSLKPSTGRPPTPLDGRSTDRTGSTTAMAGPSSSTKPLTPRPNTKTNVRKVSSQGAKKAFSAKAPGKPNGSILNFFKKVEAEDDGGLFLSGGRYEVSPTKKALAVRAPTPDDLAGAAYDDLYSATDSTERYNESGHSTKRRRISDGHADTQARSTGAGVSPGGKLLPIEKASLHTGIAARAEISEACTPPPPDADNPQPRRIGAFLDDSDSEDDEAPVGIDVRSQTIQNAAVQAEVALSTEGLLGMSKMAKPEEGDCNDLFEDVPDGPTDNPADEEQTPPLKPEETSYSDYGAFEDMDEYPDIEDEFADGEKFMERKWMEEQEKFENADASEINGPSLSDSFGIPDESSISKCPICDSGLGESTADEITRHVNACLDGNPEPLAPTKESTVSRIKVEHGSNRFSKASIARSGQPNPFQLDIPDPSTSSAFSKLMSSKAEDAAWENAAAAETSAKGKPAYKRVCPFYKIMPGFYICVDAFRYGAVQGCNAYFLSHFHSDHYIGLTASWCHGPIYCSKVTGNLVKQQLRVDPKWVVTLDFEDKIEVPNTRGVSVTMIPANHCPGSSLFLFEKVVGKGPNPKVQRILHCGDFRACPAHVEHPQLMPDIVDSITGKTRQQKIDVCYLDTTYLNPRYSFPSQDDVVRSCADICVSMSKDKGDNAWEIAGKDRAGASMARFVDTGAKSEESGTKADPKKPRGRLLILCGTYSIGKENICLGIARALNCKIWAPPRKQKICAALEDPELSSRMTTNPHEAQIHMQSLMEIRAETLQDYLNGLKPHFSRIVGFRPSGWNYRPPNSRLVDSPSVAAVLTGENWRSRYTMADLSPQRGSTHEAACFGVPYSEHSSFRELTMFCCALRIEKVVPTVNVGSAASRAKMKVWIDRWLTERRKKGVIRFGEGKDMQASDVCVPPPQHTSIPLQISIKTVASPLVTSALAQILGRQGVQWWGDPVSDGSSTTFLNDWLRIVDATTSLQRQAQLSMLRMIPVWWAAVVNGGGWLNFQDFQDFQDTGHGRHVRNLLALDGISGAEHTGIGSLTYLQVAAVSGGVLSEQSEQSDASWNGNR</sequence>
<dbReference type="STRING" id="342668.A0A1B8GAH0"/>
<feature type="region of interest" description="Disordered" evidence="6">
    <location>
        <begin position="1"/>
        <end position="111"/>
    </location>
</feature>
<keyword evidence="4" id="KW-0234">DNA repair</keyword>
<evidence type="ECO:0000256" key="6">
    <source>
        <dbReference type="SAM" id="MobiDB-lite"/>
    </source>
</evidence>
<dbReference type="FunFam" id="3.60.15.10:FF:000038">
    <property type="entry name" value="DNA cross-link repair protein pso2/snm1"/>
    <property type="match status" value="1"/>
</dbReference>
<keyword evidence="5" id="KW-0539">Nucleus</keyword>
<dbReference type="InterPro" id="IPR036866">
    <property type="entry name" value="RibonucZ/Hydroxyglut_hydro"/>
</dbReference>
<dbReference type="CDD" id="cd16273">
    <property type="entry name" value="SNM1A-1C-like_MBL-fold"/>
    <property type="match status" value="1"/>
</dbReference>
<feature type="compositionally biased region" description="Polar residues" evidence="6">
    <location>
        <begin position="62"/>
        <end position="96"/>
    </location>
</feature>
<feature type="compositionally biased region" description="Basic and acidic residues" evidence="6">
    <location>
        <begin position="33"/>
        <end position="43"/>
    </location>
</feature>
<protein>
    <recommendedName>
        <fullName evidence="7">DNA repair metallo-beta-lactamase domain-containing protein</fullName>
    </recommendedName>
</protein>
<dbReference type="GO" id="GO:0006303">
    <property type="term" value="P:double-strand break repair via nonhomologous end joining"/>
    <property type="evidence" value="ECO:0007669"/>
    <property type="project" value="TreeGrafter"/>
</dbReference>
<dbReference type="OrthoDB" id="262529at2759"/>
<reference evidence="9" key="2">
    <citation type="journal article" date="2018" name="Nat. Commun.">
        <title>Extreme sensitivity to ultraviolet light in the fungal pathogen causing white-nose syndrome of bats.</title>
        <authorList>
            <person name="Palmer J.M."/>
            <person name="Drees K.P."/>
            <person name="Foster J.T."/>
            <person name="Lindner D.L."/>
        </authorList>
    </citation>
    <scope>NUCLEOTIDE SEQUENCE [LARGE SCALE GENOMIC DNA]</scope>
    <source>
        <strain evidence="9">UAMH 10579</strain>
    </source>
</reference>
<proteinExistence type="inferred from homology"/>
<feature type="domain" description="DNA repair metallo-beta-lactamase" evidence="7">
    <location>
        <begin position="781"/>
        <end position="909"/>
    </location>
</feature>
<dbReference type="Gene3D" id="3.60.15.10">
    <property type="entry name" value="Ribonuclease Z/Hydroxyacylglutathione hydrolase-like"/>
    <property type="match status" value="1"/>
</dbReference>
<evidence type="ECO:0000256" key="5">
    <source>
        <dbReference type="ARBA" id="ARBA00023242"/>
    </source>
</evidence>
<feature type="region of interest" description="Disordered" evidence="6">
    <location>
        <begin position="223"/>
        <end position="257"/>
    </location>
</feature>
<dbReference type="Gene3D" id="3.40.50.12650">
    <property type="match status" value="1"/>
</dbReference>
<dbReference type="SUPFAM" id="SSF56281">
    <property type="entry name" value="Metallo-hydrolase/oxidoreductase"/>
    <property type="match status" value="1"/>
</dbReference>
<dbReference type="RefSeq" id="XP_018126566.1">
    <property type="nucleotide sequence ID" value="XM_018278520.2"/>
</dbReference>
<feature type="compositionally biased region" description="Acidic residues" evidence="6">
    <location>
        <begin position="296"/>
        <end position="306"/>
    </location>
</feature>
<organism evidence="8 9">
    <name type="scientific">Pseudogymnoascus verrucosus</name>
    <dbReference type="NCBI Taxonomy" id="342668"/>
    <lineage>
        <taxon>Eukaryota</taxon>
        <taxon>Fungi</taxon>
        <taxon>Dikarya</taxon>
        <taxon>Ascomycota</taxon>
        <taxon>Pezizomycotina</taxon>
        <taxon>Leotiomycetes</taxon>
        <taxon>Thelebolales</taxon>
        <taxon>Thelebolaceae</taxon>
        <taxon>Pseudogymnoascus</taxon>
    </lineage>
</organism>
<dbReference type="GO" id="GO:0035312">
    <property type="term" value="F:5'-3' DNA exonuclease activity"/>
    <property type="evidence" value="ECO:0007669"/>
    <property type="project" value="TreeGrafter"/>
</dbReference>
<dbReference type="GO" id="GO:0003684">
    <property type="term" value="F:damaged DNA binding"/>
    <property type="evidence" value="ECO:0007669"/>
    <property type="project" value="TreeGrafter"/>
</dbReference>
<feature type="region of interest" description="Disordered" evidence="6">
    <location>
        <begin position="290"/>
        <end position="335"/>
    </location>
</feature>